<feature type="non-terminal residue" evidence="1">
    <location>
        <position position="23"/>
    </location>
</feature>
<accession>A0A392V1N8</accession>
<evidence type="ECO:0000313" key="2">
    <source>
        <dbReference type="Proteomes" id="UP000265520"/>
    </source>
</evidence>
<organism evidence="1 2">
    <name type="scientific">Trifolium medium</name>
    <dbReference type="NCBI Taxonomy" id="97028"/>
    <lineage>
        <taxon>Eukaryota</taxon>
        <taxon>Viridiplantae</taxon>
        <taxon>Streptophyta</taxon>
        <taxon>Embryophyta</taxon>
        <taxon>Tracheophyta</taxon>
        <taxon>Spermatophyta</taxon>
        <taxon>Magnoliopsida</taxon>
        <taxon>eudicotyledons</taxon>
        <taxon>Gunneridae</taxon>
        <taxon>Pentapetalae</taxon>
        <taxon>rosids</taxon>
        <taxon>fabids</taxon>
        <taxon>Fabales</taxon>
        <taxon>Fabaceae</taxon>
        <taxon>Papilionoideae</taxon>
        <taxon>50 kb inversion clade</taxon>
        <taxon>NPAAA clade</taxon>
        <taxon>Hologalegina</taxon>
        <taxon>IRL clade</taxon>
        <taxon>Trifolieae</taxon>
        <taxon>Trifolium</taxon>
    </lineage>
</organism>
<reference evidence="1 2" key="1">
    <citation type="journal article" date="2018" name="Front. Plant Sci.">
        <title>Red Clover (Trifolium pratense) and Zigzag Clover (T. medium) - A Picture of Genomic Similarities and Differences.</title>
        <authorList>
            <person name="Dluhosova J."/>
            <person name="Istvanek J."/>
            <person name="Nedelnik J."/>
            <person name="Repkova J."/>
        </authorList>
    </citation>
    <scope>NUCLEOTIDE SEQUENCE [LARGE SCALE GENOMIC DNA]</scope>
    <source>
        <strain evidence="2">cv. 10/8</strain>
        <tissue evidence="1">Leaf</tissue>
    </source>
</reference>
<proteinExistence type="predicted"/>
<sequence length="23" mass="2241">MAVVDGDVGWFGGADVVVFGSGV</sequence>
<dbReference type="Proteomes" id="UP000265520">
    <property type="component" value="Unassembled WGS sequence"/>
</dbReference>
<evidence type="ECO:0000313" key="1">
    <source>
        <dbReference type="EMBL" id="MCI80330.1"/>
    </source>
</evidence>
<dbReference type="AlphaFoldDB" id="A0A392V1N8"/>
<name>A0A392V1N8_9FABA</name>
<protein>
    <submittedName>
        <fullName evidence="1">Uncharacterized protein</fullName>
    </submittedName>
</protein>
<dbReference type="EMBL" id="LXQA010993209">
    <property type="protein sequence ID" value="MCI80330.1"/>
    <property type="molecule type" value="Genomic_DNA"/>
</dbReference>
<keyword evidence="2" id="KW-1185">Reference proteome</keyword>
<comment type="caution">
    <text evidence="1">The sequence shown here is derived from an EMBL/GenBank/DDBJ whole genome shotgun (WGS) entry which is preliminary data.</text>
</comment>